<accession>A0ABZ2CP84</accession>
<name>A0ABZ2CP84_9BACI</name>
<dbReference type="SUPFAM" id="SSF82784">
    <property type="entry name" value="OsmC-like"/>
    <property type="match status" value="1"/>
</dbReference>
<dbReference type="EMBL" id="CP137640">
    <property type="protein sequence ID" value="WVX83720.1"/>
    <property type="molecule type" value="Genomic_DNA"/>
</dbReference>
<dbReference type="PANTHER" id="PTHR34352:SF1">
    <property type="entry name" value="PROTEIN YHFA"/>
    <property type="match status" value="1"/>
</dbReference>
<organism evidence="1 2">
    <name type="scientific">Niallia oryzisoli</name>
    <dbReference type="NCBI Taxonomy" id="1737571"/>
    <lineage>
        <taxon>Bacteria</taxon>
        <taxon>Bacillati</taxon>
        <taxon>Bacillota</taxon>
        <taxon>Bacilli</taxon>
        <taxon>Bacillales</taxon>
        <taxon>Bacillaceae</taxon>
        <taxon>Niallia</taxon>
    </lineage>
</organism>
<protein>
    <submittedName>
        <fullName evidence="1">OsmC family protein</fullName>
    </submittedName>
</protein>
<dbReference type="InterPro" id="IPR036102">
    <property type="entry name" value="OsmC/Ohrsf"/>
</dbReference>
<keyword evidence="2" id="KW-1185">Reference proteome</keyword>
<dbReference type="InterPro" id="IPR003718">
    <property type="entry name" value="OsmC/Ohr_fam"/>
</dbReference>
<dbReference type="InterPro" id="IPR015946">
    <property type="entry name" value="KH_dom-like_a/b"/>
</dbReference>
<proteinExistence type="predicted"/>
<gene>
    <name evidence="1" type="ORF">R4Z09_12385</name>
</gene>
<dbReference type="PANTHER" id="PTHR34352">
    <property type="entry name" value="PROTEIN YHFA"/>
    <property type="match status" value="1"/>
</dbReference>
<evidence type="ECO:0000313" key="2">
    <source>
        <dbReference type="Proteomes" id="UP001357223"/>
    </source>
</evidence>
<evidence type="ECO:0000313" key="1">
    <source>
        <dbReference type="EMBL" id="WVX83720.1"/>
    </source>
</evidence>
<dbReference type="Proteomes" id="UP001357223">
    <property type="component" value="Chromosome"/>
</dbReference>
<dbReference type="Pfam" id="PF02566">
    <property type="entry name" value="OsmC"/>
    <property type="match status" value="1"/>
</dbReference>
<reference evidence="1 2" key="1">
    <citation type="submission" date="2023-10" db="EMBL/GenBank/DDBJ databases">
        <title>Niallia locisalis sp.nov. isolated from a salt pond sample.</title>
        <authorList>
            <person name="Li X.-J."/>
            <person name="Dong L."/>
        </authorList>
    </citation>
    <scope>NUCLEOTIDE SEQUENCE [LARGE SCALE GENOMIC DNA]</scope>
    <source>
        <strain evidence="1 2">DSM 29761</strain>
    </source>
</reference>
<dbReference type="Gene3D" id="3.30.300.20">
    <property type="match status" value="1"/>
</dbReference>
<sequence>MKFKLSESGAFRGNFEFGELSVSGNSEIGFRPFQLLVSSIVGCSGSVFRTVLDKKRISYDTIDIEASVERDEQKANKVTKIELHFIIEGKNLNLDQLQKSLHVSMKNCAMVQSVIDAITIEETIEIRESAVTFE</sequence>
<dbReference type="RefSeq" id="WP_338452595.1">
    <property type="nucleotide sequence ID" value="NZ_CP137640.1"/>
</dbReference>